<protein>
    <submittedName>
        <fullName evidence="2">Uncharacterized protein</fullName>
    </submittedName>
</protein>
<evidence type="ECO:0000256" key="1">
    <source>
        <dbReference type="SAM" id="MobiDB-lite"/>
    </source>
</evidence>
<feature type="non-terminal residue" evidence="2">
    <location>
        <position position="1"/>
    </location>
</feature>
<reference evidence="2 3" key="1">
    <citation type="submission" date="2017-09" db="EMBL/GenBank/DDBJ databases">
        <title>Depth-based differentiation of microbial function through sediment-hosted aquifers and enrichment of novel symbionts in the deep terrestrial subsurface.</title>
        <authorList>
            <person name="Probst A.J."/>
            <person name="Ladd B."/>
            <person name="Jarett J.K."/>
            <person name="Geller-Mcgrath D.E."/>
            <person name="Sieber C.M."/>
            <person name="Emerson J.B."/>
            <person name="Anantharaman K."/>
            <person name="Thomas B.C."/>
            <person name="Malmstrom R."/>
            <person name="Stieglmeier M."/>
            <person name="Klingl A."/>
            <person name="Woyke T."/>
            <person name="Ryan C.M."/>
            <person name="Banfield J.F."/>
        </authorList>
    </citation>
    <scope>NUCLEOTIDE SEQUENCE [LARGE SCALE GENOMIC DNA]</scope>
    <source>
        <strain evidence="2">CG17_big_fil_post_rev_8_21_14_2_50_48_46</strain>
    </source>
</reference>
<dbReference type="Proteomes" id="UP000231019">
    <property type="component" value="Unassembled WGS sequence"/>
</dbReference>
<comment type="caution">
    <text evidence="2">The sequence shown here is derived from an EMBL/GenBank/DDBJ whole genome shotgun (WGS) entry which is preliminary data.</text>
</comment>
<sequence length="67" mass="7378">RKTSSGNPATKPRKTSSGNPATKPRKTSSGNLPTKPHSLLDSKIDLKIAKNRKFSDKFHDNMDMKAL</sequence>
<proteinExistence type="predicted"/>
<evidence type="ECO:0000313" key="3">
    <source>
        <dbReference type="Proteomes" id="UP000231019"/>
    </source>
</evidence>
<gene>
    <name evidence="2" type="ORF">COW36_18110</name>
</gene>
<evidence type="ECO:0000313" key="2">
    <source>
        <dbReference type="EMBL" id="PIW15330.1"/>
    </source>
</evidence>
<dbReference type="EMBL" id="PFFQ01000053">
    <property type="protein sequence ID" value="PIW15330.1"/>
    <property type="molecule type" value="Genomic_DNA"/>
</dbReference>
<name>A0A2M7G1W1_9BACT</name>
<organism evidence="2 3">
    <name type="scientific">bacterium (Candidatus Blackallbacteria) CG17_big_fil_post_rev_8_21_14_2_50_48_46</name>
    <dbReference type="NCBI Taxonomy" id="2014261"/>
    <lineage>
        <taxon>Bacteria</taxon>
        <taxon>Candidatus Blackallbacteria</taxon>
    </lineage>
</organism>
<feature type="region of interest" description="Disordered" evidence="1">
    <location>
        <begin position="1"/>
        <end position="44"/>
    </location>
</feature>
<accession>A0A2M7G1W1</accession>
<dbReference type="AlphaFoldDB" id="A0A2M7G1W1"/>